<organism evidence="2 3">
    <name type="scientific">Angustibacter aerolatus</name>
    <dbReference type="NCBI Taxonomy" id="1162965"/>
    <lineage>
        <taxon>Bacteria</taxon>
        <taxon>Bacillati</taxon>
        <taxon>Actinomycetota</taxon>
        <taxon>Actinomycetes</taxon>
        <taxon>Kineosporiales</taxon>
        <taxon>Kineosporiaceae</taxon>
    </lineage>
</organism>
<comment type="caution">
    <text evidence="2">The sequence shown here is derived from an EMBL/GenBank/DDBJ whole genome shotgun (WGS) entry which is preliminary data.</text>
</comment>
<reference evidence="3" key="1">
    <citation type="journal article" date="2019" name="Int. J. Syst. Evol. Microbiol.">
        <title>The Global Catalogue of Microorganisms (GCM) 10K type strain sequencing project: providing services to taxonomists for standard genome sequencing and annotation.</title>
        <authorList>
            <consortium name="The Broad Institute Genomics Platform"/>
            <consortium name="The Broad Institute Genome Sequencing Center for Infectious Disease"/>
            <person name="Wu L."/>
            <person name="Ma J."/>
        </authorList>
    </citation>
    <scope>NUCLEOTIDE SEQUENCE [LARGE SCALE GENOMIC DNA]</scope>
    <source>
        <strain evidence="3">NBRC 108730</strain>
    </source>
</reference>
<evidence type="ECO:0000313" key="3">
    <source>
        <dbReference type="Proteomes" id="UP001157017"/>
    </source>
</evidence>
<gene>
    <name evidence="2" type="ORF">GCM10025868_25970</name>
</gene>
<evidence type="ECO:0000256" key="1">
    <source>
        <dbReference type="SAM" id="MobiDB-lite"/>
    </source>
</evidence>
<keyword evidence="3" id="KW-1185">Reference proteome</keyword>
<proteinExistence type="predicted"/>
<dbReference type="Proteomes" id="UP001157017">
    <property type="component" value="Unassembled WGS sequence"/>
</dbReference>
<sequence>MLSPWALTLGEIGMPIIASTQRLKTLTMRLYSDRHFVGGPSIHGPYSLSAIMGREARDGAPAIRPAIRLHVGVHANLAPDVVIDGELVPANSDAYHGGNASDEIAALASLCLGVRLRVAGTSRLSGIHDHGERHPPILLEVPPLTHPGRLGYEYIPAALIRPGDLGQLGRLASFPGLAEEDQVALIRAARAYAAGLWWSNEDQNQAWLQMVTAVEIAASHRQKGHSPPEEPRRRPLAGPVGGTGNCGRRDARQGL</sequence>
<dbReference type="EMBL" id="BSUZ01000001">
    <property type="protein sequence ID" value="GMA87347.1"/>
    <property type="molecule type" value="Genomic_DNA"/>
</dbReference>
<evidence type="ECO:0000313" key="2">
    <source>
        <dbReference type="EMBL" id="GMA87347.1"/>
    </source>
</evidence>
<protein>
    <submittedName>
        <fullName evidence="2">Uncharacterized protein</fullName>
    </submittedName>
</protein>
<name>A0ABQ6JKG9_9ACTN</name>
<accession>A0ABQ6JKG9</accession>
<feature type="region of interest" description="Disordered" evidence="1">
    <location>
        <begin position="218"/>
        <end position="255"/>
    </location>
</feature>